<reference evidence="7" key="1">
    <citation type="submission" date="2021-01" db="EMBL/GenBank/DDBJ databases">
        <authorList>
            <person name="Corre E."/>
            <person name="Pelletier E."/>
            <person name="Niang G."/>
            <person name="Scheremetjew M."/>
            <person name="Finn R."/>
            <person name="Kale V."/>
            <person name="Holt S."/>
            <person name="Cochrane G."/>
            <person name="Meng A."/>
            <person name="Brown T."/>
            <person name="Cohen L."/>
        </authorList>
    </citation>
    <scope>NUCLEOTIDE SEQUENCE</scope>
    <source>
        <strain evidence="7">GSBS06</strain>
    </source>
</reference>
<evidence type="ECO:0000256" key="2">
    <source>
        <dbReference type="ARBA" id="ARBA00022942"/>
    </source>
</evidence>
<dbReference type="GO" id="GO:0005737">
    <property type="term" value="C:cytoplasm"/>
    <property type="evidence" value="ECO:0007669"/>
    <property type="project" value="UniProtKB-SubCell"/>
</dbReference>
<dbReference type="CDD" id="cd03749">
    <property type="entry name" value="proteasome_alpha_type_1"/>
    <property type="match status" value="1"/>
</dbReference>
<dbReference type="PROSITE" id="PS00388">
    <property type="entry name" value="PROTEASOME_ALPHA_1"/>
    <property type="match status" value="1"/>
</dbReference>
<dbReference type="GO" id="GO:0006511">
    <property type="term" value="P:ubiquitin-dependent protein catabolic process"/>
    <property type="evidence" value="ECO:0007669"/>
    <property type="project" value="InterPro"/>
</dbReference>
<dbReference type="SUPFAM" id="SSF56235">
    <property type="entry name" value="N-terminal nucleophile aminohydrolases (Ntn hydrolases)"/>
    <property type="match status" value="1"/>
</dbReference>
<dbReference type="GO" id="GO:0019773">
    <property type="term" value="C:proteasome core complex, alpha-subunit complex"/>
    <property type="evidence" value="ECO:0007669"/>
    <property type="project" value="UniProtKB-UniRule"/>
</dbReference>
<accession>A0A7S3PLE1</accession>
<evidence type="ECO:0000256" key="5">
    <source>
        <dbReference type="RuleBase" id="RU000551"/>
    </source>
</evidence>
<dbReference type="EMBL" id="HBIN01017355">
    <property type="protein sequence ID" value="CAE0443142.1"/>
    <property type="molecule type" value="Transcribed_RNA"/>
</dbReference>
<dbReference type="InterPro" id="IPR050115">
    <property type="entry name" value="Proteasome_alpha"/>
</dbReference>
<sequence length="237" mass="26011">MHRNQYDTDVTTWSPDGKLHQVNYAEQSVKQGSCSLGLRSSTHAVLAAVRRSTNALASSQKKIFKIDDHLGIAISGLTADARVLATYMRTECLNHKYLYNSPMVTGRLVSDIADKHQSKTQASWKRPYGVGMLIVGLDKDGPHLYQTSPAGFLHELQAMAIGERSQSAKTYLEGEFATFENANRGELIMHALKALKSAAHDDTPLSSENTSIAIVGVDEPFTVIEGKDVEPLLKQLK</sequence>
<dbReference type="GO" id="GO:0005634">
    <property type="term" value="C:nucleus"/>
    <property type="evidence" value="ECO:0007669"/>
    <property type="project" value="UniProtKB-SubCell"/>
</dbReference>
<dbReference type="InterPro" id="IPR001353">
    <property type="entry name" value="Proteasome_sua/b"/>
</dbReference>
<evidence type="ECO:0000256" key="3">
    <source>
        <dbReference type="ARBA" id="ARBA00023242"/>
    </source>
</evidence>
<gene>
    <name evidence="7" type="ORF">ASTO00021_LOCUS13239</name>
</gene>
<proteinExistence type="inferred from homology"/>
<feature type="domain" description="Proteasome alpha-type subunits" evidence="6">
    <location>
        <begin position="6"/>
        <end position="28"/>
    </location>
</feature>
<organism evidence="7">
    <name type="scientific">Aplanochytrium stocchinoi</name>
    <dbReference type="NCBI Taxonomy" id="215587"/>
    <lineage>
        <taxon>Eukaryota</taxon>
        <taxon>Sar</taxon>
        <taxon>Stramenopiles</taxon>
        <taxon>Bigyra</taxon>
        <taxon>Labyrinthulomycetes</taxon>
        <taxon>Thraustochytrida</taxon>
        <taxon>Thraustochytriidae</taxon>
        <taxon>Aplanochytrium</taxon>
    </lineage>
</organism>
<dbReference type="SMART" id="SM00948">
    <property type="entry name" value="Proteasome_A_N"/>
    <property type="match status" value="1"/>
</dbReference>
<dbReference type="InterPro" id="IPR029055">
    <property type="entry name" value="Ntn_hydrolases_N"/>
</dbReference>
<keyword evidence="1 5" id="KW-0963">Cytoplasm</keyword>
<dbReference type="InterPro" id="IPR023332">
    <property type="entry name" value="Proteasome_alpha-type"/>
</dbReference>
<evidence type="ECO:0000259" key="6">
    <source>
        <dbReference type="PROSITE" id="PS00388"/>
    </source>
</evidence>
<evidence type="ECO:0000256" key="1">
    <source>
        <dbReference type="ARBA" id="ARBA00022490"/>
    </source>
</evidence>
<evidence type="ECO:0000313" key="7">
    <source>
        <dbReference type="EMBL" id="CAE0443142.1"/>
    </source>
</evidence>
<dbReference type="Gene3D" id="3.60.20.10">
    <property type="entry name" value="Glutamine Phosphoribosylpyrophosphate, subunit 1, domain 1"/>
    <property type="match status" value="1"/>
</dbReference>
<keyword evidence="2 4" id="KW-0647">Proteasome</keyword>
<dbReference type="Pfam" id="PF00227">
    <property type="entry name" value="Proteasome"/>
    <property type="match status" value="1"/>
</dbReference>
<dbReference type="PROSITE" id="PS51475">
    <property type="entry name" value="PROTEASOME_ALPHA_2"/>
    <property type="match status" value="1"/>
</dbReference>
<comment type="subcellular location">
    <subcellularLocation>
        <location evidence="5">Cytoplasm</location>
    </subcellularLocation>
    <subcellularLocation>
        <location evidence="5">Nucleus</location>
    </subcellularLocation>
</comment>
<dbReference type="PANTHER" id="PTHR11599">
    <property type="entry name" value="PROTEASOME SUBUNIT ALPHA/BETA"/>
    <property type="match status" value="1"/>
</dbReference>
<protein>
    <recommendedName>
        <fullName evidence="5">Proteasome subunit alpha type</fullName>
    </recommendedName>
</protein>
<name>A0A7S3PLE1_9STRA</name>
<dbReference type="AlphaFoldDB" id="A0A7S3PLE1"/>
<dbReference type="FunFam" id="3.60.20.10:FF:000016">
    <property type="entry name" value="Proteasome subunit alpha type-6"/>
    <property type="match status" value="1"/>
</dbReference>
<comment type="similarity">
    <text evidence="4 5">Belongs to the peptidase T1A family.</text>
</comment>
<keyword evidence="3 5" id="KW-0539">Nucleus</keyword>
<dbReference type="Pfam" id="PF10584">
    <property type="entry name" value="Proteasome_A_N"/>
    <property type="match status" value="1"/>
</dbReference>
<dbReference type="InterPro" id="IPR035144">
    <property type="entry name" value="Proteasome_alpha1"/>
</dbReference>
<comment type="subunit">
    <text evidence="5">The 26S proteasome consists of a 20S proteasome core and two 19S regulatory subunits.</text>
</comment>
<dbReference type="InterPro" id="IPR000426">
    <property type="entry name" value="Proteasome_asu_N"/>
</dbReference>
<evidence type="ECO:0000256" key="4">
    <source>
        <dbReference type="PROSITE-ProRule" id="PRU00808"/>
    </source>
</evidence>